<dbReference type="EMBL" id="BLKM01000192">
    <property type="protein sequence ID" value="GFG30021.1"/>
    <property type="molecule type" value="Genomic_DNA"/>
</dbReference>
<feature type="region of interest" description="Disordered" evidence="2">
    <location>
        <begin position="179"/>
        <end position="224"/>
    </location>
</feature>
<dbReference type="Proteomes" id="UP000502823">
    <property type="component" value="Unassembled WGS sequence"/>
</dbReference>
<accession>A0A6L2PC34</accession>
<dbReference type="AlphaFoldDB" id="A0A6L2PC34"/>
<feature type="compositionally biased region" description="Low complexity" evidence="2">
    <location>
        <begin position="483"/>
        <end position="504"/>
    </location>
</feature>
<feature type="coiled-coil region" evidence="1">
    <location>
        <begin position="295"/>
        <end position="326"/>
    </location>
</feature>
<evidence type="ECO:0000256" key="1">
    <source>
        <dbReference type="SAM" id="Coils"/>
    </source>
</evidence>
<evidence type="ECO:0000256" key="2">
    <source>
        <dbReference type="SAM" id="MobiDB-lite"/>
    </source>
</evidence>
<feature type="compositionally biased region" description="Basic residues" evidence="2">
    <location>
        <begin position="188"/>
        <end position="197"/>
    </location>
</feature>
<keyword evidence="4" id="KW-1185">Reference proteome</keyword>
<evidence type="ECO:0000313" key="4">
    <source>
        <dbReference type="Proteomes" id="UP000502823"/>
    </source>
</evidence>
<name>A0A6L2PC34_COPFO</name>
<sequence length="512" mass="57050">MPATAHNLLVCVPSQYRVGNTIKHMNYCRHRFAPHIIASGSRLMFGYRHIWRYIYASKYDVGGEGRSPKDWLDKSWTFQEEPNTAFGFEDEPVTRVPHLRPTSYWLNNSMPMFDRRLFPTASEPAMCHYSVPVGYSLEPVSLPVYTTYVPVPSDPVSLRRRSNRMVAQTNGLQELFASAPPLSQGSCRGHKNSRRSSSRLQPGVDSGTTEEFTSLPPAGKSHPPDAIRRRFMKLLVCMSVFRFVGLAVEMESKLKLCHSESPAAHCADSSDSGDSCSRASTPTSNALVLSLVVQVNALQDSNKQLCQQLQETKAELETLKHSLRQLPPEYEPGMLSDLIREIRDAARVREEVLLSRVSSMLEAAGKMNPANHLLGLKDSLVDKCPVTSQKLDGITHQFQHLQIQREKTKASINQTDETLGNHAEQLCALELENLQLRRGLQEAVARSKDKECQAQQLERLVDVLRRKISGVLVDDKPATSEQSPTESLVSTVSSSSTTHSPQVTMSGPVTDL</sequence>
<reference evidence="4" key="1">
    <citation type="submission" date="2020-01" db="EMBL/GenBank/DDBJ databases">
        <title>Draft genome sequence of the Termite Coptotermes fromosanus.</title>
        <authorList>
            <person name="Itakura S."/>
            <person name="Yosikawa Y."/>
            <person name="Umezawa K."/>
        </authorList>
    </citation>
    <scope>NUCLEOTIDE SEQUENCE [LARGE SCALE GENOMIC DNA]</scope>
</reference>
<dbReference type="OrthoDB" id="6621649at2759"/>
<organism evidence="3 4">
    <name type="scientific">Coptotermes formosanus</name>
    <name type="common">Formosan subterranean termite</name>
    <dbReference type="NCBI Taxonomy" id="36987"/>
    <lineage>
        <taxon>Eukaryota</taxon>
        <taxon>Metazoa</taxon>
        <taxon>Ecdysozoa</taxon>
        <taxon>Arthropoda</taxon>
        <taxon>Hexapoda</taxon>
        <taxon>Insecta</taxon>
        <taxon>Pterygota</taxon>
        <taxon>Neoptera</taxon>
        <taxon>Polyneoptera</taxon>
        <taxon>Dictyoptera</taxon>
        <taxon>Blattodea</taxon>
        <taxon>Blattoidea</taxon>
        <taxon>Termitoidae</taxon>
        <taxon>Rhinotermitidae</taxon>
        <taxon>Coptotermes</taxon>
    </lineage>
</organism>
<evidence type="ECO:0000313" key="3">
    <source>
        <dbReference type="EMBL" id="GFG30021.1"/>
    </source>
</evidence>
<feature type="region of interest" description="Disordered" evidence="2">
    <location>
        <begin position="475"/>
        <end position="512"/>
    </location>
</feature>
<comment type="caution">
    <text evidence="3">The sequence shown here is derived from an EMBL/GenBank/DDBJ whole genome shotgun (WGS) entry which is preliminary data.</text>
</comment>
<feature type="coiled-coil region" evidence="1">
    <location>
        <begin position="440"/>
        <end position="467"/>
    </location>
</feature>
<dbReference type="InParanoid" id="A0A6L2PC34"/>
<protein>
    <submittedName>
        <fullName evidence="3">Uncharacterized protein</fullName>
    </submittedName>
</protein>
<keyword evidence="1" id="KW-0175">Coiled coil</keyword>
<gene>
    <name evidence="3" type="ORF">Cfor_00613</name>
</gene>
<proteinExistence type="predicted"/>